<name>A0A4Y2U8K3_ARAVE</name>
<accession>A0A4Y2U8K3</accession>
<dbReference type="EMBL" id="BGPR01034542">
    <property type="protein sequence ID" value="GBO08972.1"/>
    <property type="molecule type" value="Genomic_DNA"/>
</dbReference>
<sequence>MFGSDVSILSTSMQEKVKVRWGKTGAVGRLIQSLSSQATNVFFCVPCCILHYRPRTKFLNSSLIRLSSFPCIEVSTTSLPNMLIHWSSGYE</sequence>
<gene>
    <name evidence="1" type="ORF">AVEN_120404_1</name>
</gene>
<evidence type="ECO:0000313" key="2">
    <source>
        <dbReference type="Proteomes" id="UP000499080"/>
    </source>
</evidence>
<protein>
    <submittedName>
        <fullName evidence="1">Uncharacterized protein</fullName>
    </submittedName>
</protein>
<dbReference type="Proteomes" id="UP000499080">
    <property type="component" value="Unassembled WGS sequence"/>
</dbReference>
<reference evidence="1 2" key="1">
    <citation type="journal article" date="2019" name="Sci. Rep.">
        <title>Orb-weaving spider Araneus ventricosus genome elucidates the spidroin gene catalogue.</title>
        <authorList>
            <person name="Kono N."/>
            <person name="Nakamura H."/>
            <person name="Ohtoshi R."/>
            <person name="Moran D.A.P."/>
            <person name="Shinohara A."/>
            <person name="Yoshida Y."/>
            <person name="Fujiwara M."/>
            <person name="Mori M."/>
            <person name="Tomita M."/>
            <person name="Arakawa K."/>
        </authorList>
    </citation>
    <scope>NUCLEOTIDE SEQUENCE [LARGE SCALE GENOMIC DNA]</scope>
</reference>
<comment type="caution">
    <text evidence="1">The sequence shown here is derived from an EMBL/GenBank/DDBJ whole genome shotgun (WGS) entry which is preliminary data.</text>
</comment>
<evidence type="ECO:0000313" key="1">
    <source>
        <dbReference type="EMBL" id="GBO08972.1"/>
    </source>
</evidence>
<dbReference type="AlphaFoldDB" id="A0A4Y2U8K3"/>
<organism evidence="1 2">
    <name type="scientific">Araneus ventricosus</name>
    <name type="common">Orbweaver spider</name>
    <name type="synonym">Epeira ventricosa</name>
    <dbReference type="NCBI Taxonomy" id="182803"/>
    <lineage>
        <taxon>Eukaryota</taxon>
        <taxon>Metazoa</taxon>
        <taxon>Ecdysozoa</taxon>
        <taxon>Arthropoda</taxon>
        <taxon>Chelicerata</taxon>
        <taxon>Arachnida</taxon>
        <taxon>Araneae</taxon>
        <taxon>Araneomorphae</taxon>
        <taxon>Entelegynae</taxon>
        <taxon>Araneoidea</taxon>
        <taxon>Araneidae</taxon>
        <taxon>Araneus</taxon>
    </lineage>
</organism>
<proteinExistence type="predicted"/>
<keyword evidence="2" id="KW-1185">Reference proteome</keyword>